<accession>A0A9D2L7I1</accession>
<name>A0A9D2L7I1_9FIRM</name>
<keyword evidence="2" id="KW-0378">Hydrolase</keyword>
<reference evidence="4" key="1">
    <citation type="journal article" date="2021" name="PeerJ">
        <title>Extensive microbial diversity within the chicken gut microbiome revealed by metagenomics and culture.</title>
        <authorList>
            <person name="Gilroy R."/>
            <person name="Ravi A."/>
            <person name="Getino M."/>
            <person name="Pursley I."/>
            <person name="Horton D.L."/>
            <person name="Alikhan N.F."/>
            <person name="Baker D."/>
            <person name="Gharbi K."/>
            <person name="Hall N."/>
            <person name="Watson M."/>
            <person name="Adriaenssens E.M."/>
            <person name="Foster-Nyarko E."/>
            <person name="Jarju S."/>
            <person name="Secka A."/>
            <person name="Antonio M."/>
            <person name="Oren A."/>
            <person name="Chaudhuri R.R."/>
            <person name="La Ragione R."/>
            <person name="Hildebrand F."/>
            <person name="Pallen M.J."/>
        </authorList>
    </citation>
    <scope>NUCLEOTIDE SEQUENCE</scope>
    <source>
        <strain evidence="4">CHK188-4685</strain>
    </source>
</reference>
<dbReference type="AlphaFoldDB" id="A0A9D2L7I1"/>
<comment type="caution">
    <text evidence="4">The sequence shown here is derived from an EMBL/GenBank/DDBJ whole genome shotgun (WGS) entry which is preliminary data.</text>
</comment>
<dbReference type="CDD" id="cd08659">
    <property type="entry name" value="M20_ArgE_DapE-like"/>
    <property type="match status" value="1"/>
</dbReference>
<dbReference type="EMBL" id="DWYS01000064">
    <property type="protein sequence ID" value="HJB07301.1"/>
    <property type="molecule type" value="Genomic_DNA"/>
</dbReference>
<evidence type="ECO:0000259" key="3">
    <source>
        <dbReference type="Pfam" id="PF07687"/>
    </source>
</evidence>
<organism evidence="4 5">
    <name type="scientific">Candidatus Enterocloster faecavium</name>
    <dbReference type="NCBI Taxonomy" id="2838560"/>
    <lineage>
        <taxon>Bacteria</taxon>
        <taxon>Bacillati</taxon>
        <taxon>Bacillota</taxon>
        <taxon>Clostridia</taxon>
        <taxon>Lachnospirales</taxon>
        <taxon>Lachnospiraceae</taxon>
        <taxon>Enterocloster</taxon>
    </lineage>
</organism>
<dbReference type="PANTHER" id="PTHR43808">
    <property type="entry name" value="ACETYLORNITHINE DEACETYLASE"/>
    <property type="match status" value="1"/>
</dbReference>
<dbReference type="Pfam" id="PF01546">
    <property type="entry name" value="Peptidase_M20"/>
    <property type="match status" value="1"/>
</dbReference>
<keyword evidence="1" id="KW-0479">Metal-binding</keyword>
<evidence type="ECO:0000313" key="5">
    <source>
        <dbReference type="Proteomes" id="UP000886804"/>
    </source>
</evidence>
<gene>
    <name evidence="4" type="ORF">H9716_05480</name>
</gene>
<feature type="domain" description="Peptidase M20 dimerisation" evidence="3">
    <location>
        <begin position="216"/>
        <end position="316"/>
    </location>
</feature>
<dbReference type="InterPro" id="IPR036264">
    <property type="entry name" value="Bact_exopeptidase_dim_dom"/>
</dbReference>
<evidence type="ECO:0000256" key="2">
    <source>
        <dbReference type="ARBA" id="ARBA00022801"/>
    </source>
</evidence>
<sequence>MREEEENRCAAWSLARQLVQIDSSDPGACEGSIGQWIKAWICGQAERWGISVKEEDLQLKEGGSVPGSQPEGILEQRCLELKTDEILPGRSNLMARIPGLLPGPGLILICHMDTVTLGEGWDENHPPLGAVVEGDRMYGRGACDMKSGLACALTAFASLLERIGKTGKWPGRSIAFIGSVDEEDFMRGVEGAVRRGWVSAQDWVLDTEPTDGQIQVAHKGRTWFELTIEGVTAHASTPWKGADAVAAMAEAVCWIRRSISRCPVHHELGRSTVTFGQIEGGYRPYVVPDSCKVWIDMRLTPPTDTEKARRIVEEAIHIAEEQVPGTRGSYVITGDRPYIERDDRSVLLKALKRACRKAAGEEAAVGFFNGYTDTAVIAGTLGNRNCMSYGPGSLEMAHKPNEYVDHEDVRRCEDVLKILVLEAAFGEA</sequence>
<protein>
    <submittedName>
        <fullName evidence="4">M20 family metallopeptidase</fullName>
    </submittedName>
</protein>
<dbReference type="SUPFAM" id="SSF53187">
    <property type="entry name" value="Zn-dependent exopeptidases"/>
    <property type="match status" value="1"/>
</dbReference>
<dbReference type="Gene3D" id="3.40.630.10">
    <property type="entry name" value="Zn peptidases"/>
    <property type="match status" value="2"/>
</dbReference>
<evidence type="ECO:0000313" key="4">
    <source>
        <dbReference type="EMBL" id="HJB07301.1"/>
    </source>
</evidence>
<dbReference type="GO" id="GO:0046872">
    <property type="term" value="F:metal ion binding"/>
    <property type="evidence" value="ECO:0007669"/>
    <property type="project" value="UniProtKB-KW"/>
</dbReference>
<dbReference type="Proteomes" id="UP000886804">
    <property type="component" value="Unassembled WGS sequence"/>
</dbReference>
<dbReference type="SUPFAM" id="SSF55031">
    <property type="entry name" value="Bacterial exopeptidase dimerisation domain"/>
    <property type="match status" value="1"/>
</dbReference>
<dbReference type="InterPro" id="IPR011650">
    <property type="entry name" value="Peptidase_M20_dimer"/>
</dbReference>
<dbReference type="Pfam" id="PF07687">
    <property type="entry name" value="M20_dimer"/>
    <property type="match status" value="1"/>
</dbReference>
<dbReference type="Gene3D" id="3.30.70.360">
    <property type="match status" value="1"/>
</dbReference>
<dbReference type="InterPro" id="IPR002933">
    <property type="entry name" value="Peptidase_M20"/>
</dbReference>
<evidence type="ECO:0000256" key="1">
    <source>
        <dbReference type="ARBA" id="ARBA00022723"/>
    </source>
</evidence>
<proteinExistence type="predicted"/>
<dbReference type="GO" id="GO:0016787">
    <property type="term" value="F:hydrolase activity"/>
    <property type="evidence" value="ECO:0007669"/>
    <property type="project" value="UniProtKB-KW"/>
</dbReference>
<dbReference type="InterPro" id="IPR050072">
    <property type="entry name" value="Peptidase_M20A"/>
</dbReference>
<reference evidence="4" key="2">
    <citation type="submission" date="2021-04" db="EMBL/GenBank/DDBJ databases">
        <authorList>
            <person name="Gilroy R."/>
        </authorList>
    </citation>
    <scope>NUCLEOTIDE SEQUENCE</scope>
    <source>
        <strain evidence="4">CHK188-4685</strain>
    </source>
</reference>